<keyword evidence="9 13" id="KW-1133">Transmembrane helix</keyword>
<dbReference type="PANTHER" id="PTHR43298:SF2">
    <property type="entry name" value="FMN_FAD EXPORTER YEEO-RELATED"/>
    <property type="match status" value="1"/>
</dbReference>
<dbReference type="PIRSF" id="PIRSF006603">
    <property type="entry name" value="DinF"/>
    <property type="match status" value="1"/>
</dbReference>
<feature type="transmembrane region" description="Helical" evidence="13">
    <location>
        <begin position="272"/>
        <end position="297"/>
    </location>
</feature>
<keyword evidence="11 13" id="KW-0472">Membrane</keyword>
<comment type="similarity">
    <text evidence="3">Belongs to the multi antimicrobial extrusion (MATE) (TC 2.A.66.1) family.</text>
</comment>
<feature type="transmembrane region" description="Helical" evidence="13">
    <location>
        <begin position="415"/>
        <end position="437"/>
    </location>
</feature>
<dbReference type="GO" id="GO:0005886">
    <property type="term" value="C:plasma membrane"/>
    <property type="evidence" value="ECO:0007669"/>
    <property type="project" value="UniProtKB-SubCell"/>
</dbReference>
<evidence type="ECO:0000256" key="12">
    <source>
        <dbReference type="ARBA" id="ARBA00031636"/>
    </source>
</evidence>
<keyword evidence="5" id="KW-0813">Transport</keyword>
<feature type="transmembrane region" description="Helical" evidence="13">
    <location>
        <begin position="12"/>
        <end position="31"/>
    </location>
</feature>
<evidence type="ECO:0000256" key="11">
    <source>
        <dbReference type="ARBA" id="ARBA00023136"/>
    </source>
</evidence>
<feature type="transmembrane region" description="Helical" evidence="13">
    <location>
        <begin position="196"/>
        <end position="216"/>
    </location>
</feature>
<evidence type="ECO:0000256" key="2">
    <source>
        <dbReference type="ARBA" id="ARBA00004651"/>
    </source>
</evidence>
<keyword evidence="6" id="KW-0050">Antiport</keyword>
<protein>
    <recommendedName>
        <fullName evidence="4">Probable multidrug resistance protein NorM</fullName>
    </recommendedName>
    <alternativeName>
        <fullName evidence="12">Multidrug-efflux transporter</fullName>
    </alternativeName>
</protein>
<feature type="transmembrane region" description="Helical" evidence="13">
    <location>
        <begin position="236"/>
        <end position="260"/>
    </location>
</feature>
<gene>
    <name evidence="14" type="primary">dinF</name>
    <name evidence="14" type="ORF">AMURIS_02470</name>
</gene>
<feature type="transmembrane region" description="Helical" evidence="13">
    <location>
        <begin position="358"/>
        <end position="379"/>
    </location>
</feature>
<evidence type="ECO:0000256" key="4">
    <source>
        <dbReference type="ARBA" id="ARBA00020268"/>
    </source>
</evidence>
<comment type="function">
    <text evidence="1">Multidrug efflux pump.</text>
</comment>
<evidence type="ECO:0000256" key="1">
    <source>
        <dbReference type="ARBA" id="ARBA00003408"/>
    </source>
</evidence>
<keyword evidence="10" id="KW-0406">Ion transport</keyword>
<name>A0A2K4ZH09_9FIRM</name>
<proteinExistence type="inferred from homology"/>
<evidence type="ECO:0000256" key="7">
    <source>
        <dbReference type="ARBA" id="ARBA00022475"/>
    </source>
</evidence>
<sequence length="468" mass="51052">MRGNQKIDMTKGPIMKLVILFALPICIGNILQQLYTTVDTLVIGNFCSSVSLAAVGTSGQPVEVVLCIFLGIGTGVSILVSQYTGSGDTASMRRLVATAGTFIYVCSVPLTILGILCGPLILRFMQAPADAWEPAVSYLRIIFLGTLGNMGYNMNAGILRGLGDSKSSLWFLFLSCMINIVLDVLFVALLGMDVAGAALATVLAMYGSWVFSILYIRKKYPDLEYSVLPRRMDRDILHSIVFVGLPLGLNNSIYSIGHVLMQSLVNAQGSTFMAACSVASKVTGIANIAISSFSSAATTFSGQNLGSSDYIRLKKGGITIPFYSGIFTCILGLLVTFFCRPILGFFTKDTAVLDMAAIYIWVVLPFTWTFAVFNCIICFVNGMGEVKYPTIINILMLWVVRIPSAYLIGRFINGNYIMACFPISFVFGMSCMFAYFLTKKWKNILRLAAEQSDRQAAEQVDRQPSSHL</sequence>
<evidence type="ECO:0000256" key="13">
    <source>
        <dbReference type="SAM" id="Phobius"/>
    </source>
</evidence>
<evidence type="ECO:0000313" key="14">
    <source>
        <dbReference type="EMBL" id="SOY29749.1"/>
    </source>
</evidence>
<dbReference type="AlphaFoldDB" id="A0A2K4ZH09"/>
<evidence type="ECO:0000256" key="6">
    <source>
        <dbReference type="ARBA" id="ARBA00022449"/>
    </source>
</evidence>
<feature type="transmembrane region" description="Helical" evidence="13">
    <location>
        <begin position="95"/>
        <end position="121"/>
    </location>
</feature>
<keyword evidence="15" id="KW-1185">Reference proteome</keyword>
<dbReference type="OrthoDB" id="9776324at2"/>
<evidence type="ECO:0000256" key="5">
    <source>
        <dbReference type="ARBA" id="ARBA00022448"/>
    </source>
</evidence>
<dbReference type="NCBIfam" id="TIGR00797">
    <property type="entry name" value="matE"/>
    <property type="match status" value="1"/>
</dbReference>
<dbReference type="GO" id="GO:0006811">
    <property type="term" value="P:monoatomic ion transport"/>
    <property type="evidence" value="ECO:0007669"/>
    <property type="project" value="UniProtKB-KW"/>
</dbReference>
<dbReference type="InterPro" id="IPR050222">
    <property type="entry name" value="MATE_MdtK"/>
</dbReference>
<feature type="transmembrane region" description="Helical" evidence="13">
    <location>
        <begin position="391"/>
        <end position="409"/>
    </location>
</feature>
<comment type="subcellular location">
    <subcellularLocation>
        <location evidence="2">Cell membrane</location>
        <topology evidence="2">Multi-pass membrane protein</topology>
    </subcellularLocation>
</comment>
<dbReference type="PANTHER" id="PTHR43298">
    <property type="entry name" value="MULTIDRUG RESISTANCE PROTEIN NORM-RELATED"/>
    <property type="match status" value="1"/>
</dbReference>
<dbReference type="InterPro" id="IPR002528">
    <property type="entry name" value="MATE_fam"/>
</dbReference>
<evidence type="ECO:0000256" key="10">
    <source>
        <dbReference type="ARBA" id="ARBA00023065"/>
    </source>
</evidence>
<feature type="transmembrane region" description="Helical" evidence="13">
    <location>
        <begin position="62"/>
        <end position="83"/>
    </location>
</feature>
<dbReference type="Pfam" id="PF01554">
    <property type="entry name" value="MatE"/>
    <property type="match status" value="2"/>
</dbReference>
<dbReference type="GO" id="GO:0042910">
    <property type="term" value="F:xenobiotic transmembrane transporter activity"/>
    <property type="evidence" value="ECO:0007669"/>
    <property type="project" value="InterPro"/>
</dbReference>
<keyword evidence="7" id="KW-1003">Cell membrane</keyword>
<accession>A0A2K4ZH09</accession>
<evidence type="ECO:0000256" key="8">
    <source>
        <dbReference type="ARBA" id="ARBA00022692"/>
    </source>
</evidence>
<dbReference type="GO" id="GO:0015297">
    <property type="term" value="F:antiporter activity"/>
    <property type="evidence" value="ECO:0007669"/>
    <property type="project" value="UniProtKB-KW"/>
</dbReference>
<dbReference type="InterPro" id="IPR048279">
    <property type="entry name" value="MdtK-like"/>
</dbReference>
<organism evidence="14 15">
    <name type="scientific">Acetatifactor muris</name>
    <dbReference type="NCBI Taxonomy" id="879566"/>
    <lineage>
        <taxon>Bacteria</taxon>
        <taxon>Bacillati</taxon>
        <taxon>Bacillota</taxon>
        <taxon>Clostridia</taxon>
        <taxon>Lachnospirales</taxon>
        <taxon>Lachnospiraceae</taxon>
        <taxon>Acetatifactor</taxon>
    </lineage>
</organism>
<evidence type="ECO:0000313" key="15">
    <source>
        <dbReference type="Proteomes" id="UP000236311"/>
    </source>
</evidence>
<keyword evidence="8 13" id="KW-0812">Transmembrane</keyword>
<evidence type="ECO:0000256" key="9">
    <source>
        <dbReference type="ARBA" id="ARBA00022989"/>
    </source>
</evidence>
<feature type="transmembrane region" description="Helical" evidence="13">
    <location>
        <begin position="318"/>
        <end position="338"/>
    </location>
</feature>
<dbReference type="Proteomes" id="UP000236311">
    <property type="component" value="Unassembled WGS sequence"/>
</dbReference>
<evidence type="ECO:0000256" key="3">
    <source>
        <dbReference type="ARBA" id="ARBA00010199"/>
    </source>
</evidence>
<reference evidence="14 15" key="1">
    <citation type="submission" date="2018-01" db="EMBL/GenBank/DDBJ databases">
        <authorList>
            <person name="Gaut B.S."/>
            <person name="Morton B.R."/>
            <person name="Clegg M.T."/>
            <person name="Duvall M.R."/>
        </authorList>
    </citation>
    <scope>NUCLEOTIDE SEQUENCE [LARGE SCALE GENOMIC DNA]</scope>
    <source>
        <strain evidence="14">GP69</strain>
    </source>
</reference>
<feature type="transmembrane region" description="Helical" evidence="13">
    <location>
        <begin position="169"/>
        <end position="190"/>
    </location>
</feature>
<dbReference type="EMBL" id="OFSM01000011">
    <property type="protein sequence ID" value="SOY29749.1"/>
    <property type="molecule type" value="Genomic_DNA"/>
</dbReference>
<dbReference type="RefSeq" id="WP_103239826.1">
    <property type="nucleotide sequence ID" value="NZ_JANJZD010000010.1"/>
</dbReference>
<dbReference type="CDD" id="cd13138">
    <property type="entry name" value="MATE_yoeA_like"/>
    <property type="match status" value="1"/>
</dbReference>
<feature type="transmembrane region" description="Helical" evidence="13">
    <location>
        <begin position="141"/>
        <end position="162"/>
    </location>
</feature>